<dbReference type="SUPFAM" id="SSF53335">
    <property type="entry name" value="S-adenosyl-L-methionine-dependent methyltransferases"/>
    <property type="match status" value="1"/>
</dbReference>
<accession>A0A9D1NDW5</accession>
<dbReference type="GO" id="GO:0005737">
    <property type="term" value="C:cytoplasm"/>
    <property type="evidence" value="ECO:0007669"/>
    <property type="project" value="UniProtKB-SubCell"/>
</dbReference>
<dbReference type="HAMAP" id="MF_01007">
    <property type="entry name" value="16SrRNA_methyltr_H"/>
    <property type="match status" value="1"/>
</dbReference>
<dbReference type="PANTHER" id="PTHR11265:SF0">
    <property type="entry name" value="12S RRNA N4-METHYLCYTIDINE METHYLTRANSFERASE"/>
    <property type="match status" value="1"/>
</dbReference>
<dbReference type="PIRSF" id="PIRSF004486">
    <property type="entry name" value="MraW"/>
    <property type="match status" value="1"/>
</dbReference>
<proteinExistence type="inferred from homology"/>
<keyword evidence="3 6" id="KW-0489">Methyltransferase</keyword>
<feature type="binding site" evidence="6">
    <location>
        <begin position="33"/>
        <end position="35"/>
    </location>
    <ligand>
        <name>S-adenosyl-L-methionine</name>
        <dbReference type="ChEBI" id="CHEBI:59789"/>
    </ligand>
</feature>
<keyword evidence="5 6" id="KW-0949">S-adenosyl-L-methionine</keyword>
<feature type="binding site" evidence="6">
    <location>
        <position position="53"/>
    </location>
    <ligand>
        <name>S-adenosyl-L-methionine</name>
        <dbReference type="ChEBI" id="CHEBI:59789"/>
    </ligand>
</feature>
<dbReference type="GO" id="GO:0070475">
    <property type="term" value="P:rRNA base methylation"/>
    <property type="evidence" value="ECO:0007669"/>
    <property type="project" value="UniProtKB-UniRule"/>
</dbReference>
<dbReference type="Gene3D" id="1.10.150.170">
    <property type="entry name" value="Putative methyltransferase TM0872, insert domain"/>
    <property type="match status" value="1"/>
</dbReference>
<comment type="caution">
    <text evidence="7">The sequence shown here is derived from an EMBL/GenBank/DDBJ whole genome shotgun (WGS) entry which is preliminary data.</text>
</comment>
<dbReference type="SUPFAM" id="SSF81799">
    <property type="entry name" value="Putative methyltransferase TM0872, insert domain"/>
    <property type="match status" value="1"/>
</dbReference>
<dbReference type="EMBL" id="DVOJ01000006">
    <property type="protein sequence ID" value="HIV01260.1"/>
    <property type="molecule type" value="Genomic_DNA"/>
</dbReference>
<comment type="catalytic activity">
    <reaction evidence="6">
        <text>cytidine(1402) in 16S rRNA + S-adenosyl-L-methionine = N(4)-methylcytidine(1402) in 16S rRNA + S-adenosyl-L-homocysteine + H(+)</text>
        <dbReference type="Rhea" id="RHEA:42928"/>
        <dbReference type="Rhea" id="RHEA-COMP:10286"/>
        <dbReference type="Rhea" id="RHEA-COMP:10287"/>
        <dbReference type="ChEBI" id="CHEBI:15378"/>
        <dbReference type="ChEBI" id="CHEBI:57856"/>
        <dbReference type="ChEBI" id="CHEBI:59789"/>
        <dbReference type="ChEBI" id="CHEBI:74506"/>
        <dbReference type="ChEBI" id="CHEBI:82748"/>
        <dbReference type="EC" id="2.1.1.199"/>
    </reaction>
</comment>
<dbReference type="NCBIfam" id="TIGR00006">
    <property type="entry name" value="16S rRNA (cytosine(1402)-N(4))-methyltransferase RsmH"/>
    <property type="match status" value="1"/>
</dbReference>
<name>A0A9D1NDW5_9FIRM</name>
<dbReference type="Pfam" id="PF01795">
    <property type="entry name" value="Methyltransf_5"/>
    <property type="match status" value="1"/>
</dbReference>
<protein>
    <recommendedName>
        <fullName evidence="6">Ribosomal RNA small subunit methyltransferase H</fullName>
        <ecNumber evidence="6">2.1.1.199</ecNumber>
    </recommendedName>
    <alternativeName>
        <fullName evidence="6">16S rRNA m(4)C1402 methyltransferase</fullName>
    </alternativeName>
    <alternativeName>
        <fullName evidence="6">rRNA (cytosine-N(4)-)-methyltransferase RsmH</fullName>
    </alternativeName>
</protein>
<dbReference type="Proteomes" id="UP000886861">
    <property type="component" value="Unassembled WGS sequence"/>
</dbReference>
<keyword evidence="6" id="KW-0963">Cytoplasm</keyword>
<evidence type="ECO:0000313" key="8">
    <source>
        <dbReference type="Proteomes" id="UP000886861"/>
    </source>
</evidence>
<evidence type="ECO:0000256" key="2">
    <source>
        <dbReference type="ARBA" id="ARBA00022552"/>
    </source>
</evidence>
<comment type="subcellular location">
    <subcellularLocation>
        <location evidence="6">Cytoplasm</location>
    </subcellularLocation>
</comment>
<dbReference type="InterPro" id="IPR029063">
    <property type="entry name" value="SAM-dependent_MTases_sf"/>
</dbReference>
<feature type="binding site" evidence="6">
    <location>
        <position position="107"/>
    </location>
    <ligand>
        <name>S-adenosyl-L-methionine</name>
        <dbReference type="ChEBI" id="CHEBI:59789"/>
    </ligand>
</feature>
<dbReference type="PANTHER" id="PTHR11265">
    <property type="entry name" value="S-ADENOSYL-METHYLTRANSFERASE MRAW"/>
    <property type="match status" value="1"/>
</dbReference>
<organism evidence="7 8">
    <name type="scientific">Candidatus Caccopulliclostridium gallistercoris</name>
    <dbReference type="NCBI Taxonomy" id="2840719"/>
    <lineage>
        <taxon>Bacteria</taxon>
        <taxon>Bacillati</taxon>
        <taxon>Bacillota</taxon>
        <taxon>Clostridia</taxon>
        <taxon>Candidatus Caccopulliclostridium</taxon>
    </lineage>
</organism>
<evidence type="ECO:0000256" key="4">
    <source>
        <dbReference type="ARBA" id="ARBA00022679"/>
    </source>
</evidence>
<keyword evidence="2 6" id="KW-0698">rRNA processing</keyword>
<evidence type="ECO:0000256" key="1">
    <source>
        <dbReference type="ARBA" id="ARBA00010396"/>
    </source>
</evidence>
<evidence type="ECO:0000313" key="7">
    <source>
        <dbReference type="EMBL" id="HIV01260.1"/>
    </source>
</evidence>
<sequence>MEFYHNPIMLKEVLEGLNINPSGIYLDCTLGGAGHSEEILKHLNAHGLLIGIDKDDDAIAYSSQRLKGYNNKLIVKADFKDVKRVLDEHNIGSIDGALIDLGISSHQIDDGERGFSFLREGRLDMRMDKTQELSAYEVVNYYPEDRLVKILYEYGEESFAKAIVRKIVEQRKVKPIETTLELKDIIESALPKKVIYKSGGASKKTFQAIRIEVNGELDRLDSTLEYLISKLKSGGRLAVLSFHSLEDRIVKRVFKTESTDCLCPSGVPICVCGHKKSIRLINKKPIIASAEEVKQNPRSAPAKLRVVEKI</sequence>
<dbReference type="AlphaFoldDB" id="A0A9D1NDW5"/>
<feature type="binding site" evidence="6">
    <location>
        <position position="79"/>
    </location>
    <ligand>
        <name>S-adenosyl-L-methionine</name>
        <dbReference type="ChEBI" id="CHEBI:59789"/>
    </ligand>
</feature>
<evidence type="ECO:0000256" key="5">
    <source>
        <dbReference type="ARBA" id="ARBA00022691"/>
    </source>
</evidence>
<feature type="binding site" evidence="6">
    <location>
        <position position="100"/>
    </location>
    <ligand>
        <name>S-adenosyl-L-methionine</name>
        <dbReference type="ChEBI" id="CHEBI:59789"/>
    </ligand>
</feature>
<keyword evidence="4 6" id="KW-0808">Transferase</keyword>
<dbReference type="Gene3D" id="3.40.50.150">
    <property type="entry name" value="Vaccinia Virus protein VP39"/>
    <property type="match status" value="1"/>
</dbReference>
<comment type="function">
    <text evidence="6">Specifically methylates the N4 position of cytidine in position 1402 (C1402) of 16S rRNA.</text>
</comment>
<reference evidence="7" key="1">
    <citation type="submission" date="2020-10" db="EMBL/GenBank/DDBJ databases">
        <authorList>
            <person name="Gilroy R."/>
        </authorList>
    </citation>
    <scope>NUCLEOTIDE SEQUENCE</scope>
    <source>
        <strain evidence="7">CHK186-9395</strain>
    </source>
</reference>
<dbReference type="InterPro" id="IPR002903">
    <property type="entry name" value="RsmH"/>
</dbReference>
<comment type="similarity">
    <text evidence="1 6">Belongs to the methyltransferase superfamily. RsmH family.</text>
</comment>
<dbReference type="GO" id="GO:0071424">
    <property type="term" value="F:rRNA (cytosine-N4-)-methyltransferase activity"/>
    <property type="evidence" value="ECO:0007669"/>
    <property type="project" value="UniProtKB-UniRule"/>
</dbReference>
<reference evidence="7" key="2">
    <citation type="journal article" date="2021" name="PeerJ">
        <title>Extensive microbial diversity within the chicken gut microbiome revealed by metagenomics and culture.</title>
        <authorList>
            <person name="Gilroy R."/>
            <person name="Ravi A."/>
            <person name="Getino M."/>
            <person name="Pursley I."/>
            <person name="Horton D.L."/>
            <person name="Alikhan N.F."/>
            <person name="Baker D."/>
            <person name="Gharbi K."/>
            <person name="Hall N."/>
            <person name="Watson M."/>
            <person name="Adriaenssens E.M."/>
            <person name="Foster-Nyarko E."/>
            <person name="Jarju S."/>
            <person name="Secka A."/>
            <person name="Antonio M."/>
            <person name="Oren A."/>
            <person name="Chaudhuri R.R."/>
            <person name="La Ragione R."/>
            <person name="Hildebrand F."/>
            <person name="Pallen M.J."/>
        </authorList>
    </citation>
    <scope>NUCLEOTIDE SEQUENCE</scope>
    <source>
        <strain evidence="7">CHK186-9395</strain>
    </source>
</reference>
<evidence type="ECO:0000256" key="6">
    <source>
        <dbReference type="HAMAP-Rule" id="MF_01007"/>
    </source>
</evidence>
<dbReference type="InterPro" id="IPR023397">
    <property type="entry name" value="SAM-dep_MeTrfase_MraW_recog"/>
</dbReference>
<dbReference type="EC" id="2.1.1.199" evidence="6"/>
<evidence type="ECO:0000256" key="3">
    <source>
        <dbReference type="ARBA" id="ARBA00022603"/>
    </source>
</evidence>
<gene>
    <name evidence="6 7" type="primary">rsmH</name>
    <name evidence="7" type="ORF">IAA62_01730</name>
</gene>